<dbReference type="Pfam" id="PF13631">
    <property type="entry name" value="Cytochrom_B_N_2"/>
    <property type="match status" value="1"/>
</dbReference>
<evidence type="ECO:0000256" key="13">
    <source>
        <dbReference type="ARBA" id="ARBA00023136"/>
    </source>
</evidence>
<dbReference type="InterPro" id="IPR005797">
    <property type="entry name" value="Cyt_b/b6_N"/>
</dbReference>
<evidence type="ECO:0000256" key="7">
    <source>
        <dbReference type="ARBA" id="ARBA00022617"/>
    </source>
</evidence>
<gene>
    <name evidence="19" type="primary">petB</name>
    <name evidence="19" type="ORF">AXFE_11140</name>
</gene>
<feature type="transmembrane region" description="Helical" evidence="17">
    <location>
        <begin position="322"/>
        <end position="343"/>
    </location>
</feature>
<comment type="cofactor">
    <cofactor evidence="1">
        <name>heme</name>
        <dbReference type="ChEBI" id="CHEBI:30413"/>
    </cofactor>
</comment>
<dbReference type="GO" id="GO:0016491">
    <property type="term" value="F:oxidoreductase activity"/>
    <property type="evidence" value="ECO:0007669"/>
    <property type="project" value="InterPro"/>
</dbReference>
<keyword evidence="5" id="KW-0813">Transport</keyword>
<dbReference type="GO" id="GO:0005886">
    <property type="term" value="C:plasma membrane"/>
    <property type="evidence" value="ECO:0007669"/>
    <property type="project" value="UniProtKB-SubCell"/>
</dbReference>
<evidence type="ECO:0000313" key="20">
    <source>
        <dbReference type="Proteomes" id="UP000032360"/>
    </source>
</evidence>
<keyword evidence="11 17" id="KW-1133">Transmembrane helix</keyword>
<keyword evidence="9" id="KW-0479">Metal-binding</keyword>
<dbReference type="PATRIC" id="fig|1280514.3.peg.1464"/>
<sequence length="541" mass="60113">MITQTTDWFDERLGIAKFTRKSLNKIFPDHWSFMLGEIAMYSFVILLFTGVFLTFFFVPSSKLITYHGAYLPDRGHKVSEAFASTLNISFSVRAGLVMRQMHHWAANVFIAAIIVHVCRIFFTGAFRKPREINWFVGTGLLVLAIVNGFLGYSLPDDLISGTGLRIAYSIVLSVPVVGSYLGFFLFGGTFPGNAIIPRFYTLHILIIPGLIIGLLTAHLAIMWHQKHTQFKGKGKTNRNVVGVAMWPAYAFQAGGFFFVTAAVIAALGGLVQINPIWLYGQYVPYRVSYAVQPDWYMGWLDGALRLMPSWEIQAFGHMIPNVFFPAVLLPGITFTLLGAWPMIERKITKDYEEHHLLDNPRDVPWRTSLGVGILAFYVVLFFASSTDVLANSYSLSLNFVLWAFRVLLFVVPPLAAFVAYKVASETGAVSTTGRRKRILIISRSSEGEFSTTETALRAPMHEEVIEELPEEIRYHAIKDGHEELASAIAVGAPSGGSTISTNDVDLGPLQSGGTGVYQIPRTPRGGTGDPRGRISRRDKRE</sequence>
<evidence type="ECO:0000256" key="11">
    <source>
        <dbReference type="ARBA" id="ARBA00022989"/>
    </source>
</evidence>
<comment type="caution">
    <text evidence="19">The sequence shown here is derived from an EMBL/GenBank/DDBJ whole genome shotgun (WGS) entry which is preliminary data.</text>
</comment>
<dbReference type="EMBL" id="JXYS01000026">
    <property type="protein sequence ID" value="KJF18017.1"/>
    <property type="molecule type" value="Genomic_DNA"/>
</dbReference>
<comment type="catalytic activity">
    <reaction evidence="14">
        <text>a quinol + 2 Fe(III)-[cytochrome c](out) = a quinone + 2 Fe(II)-[cytochrome c](out) + 2 H(+)(out)</text>
        <dbReference type="Rhea" id="RHEA:11484"/>
        <dbReference type="Rhea" id="RHEA-COMP:10350"/>
        <dbReference type="Rhea" id="RHEA-COMP:14399"/>
        <dbReference type="ChEBI" id="CHEBI:15378"/>
        <dbReference type="ChEBI" id="CHEBI:24646"/>
        <dbReference type="ChEBI" id="CHEBI:29033"/>
        <dbReference type="ChEBI" id="CHEBI:29034"/>
        <dbReference type="ChEBI" id="CHEBI:132124"/>
        <dbReference type="EC" id="7.1.1.8"/>
    </reaction>
</comment>
<feature type="transmembrane region" description="Helical" evidence="17">
    <location>
        <begin position="134"/>
        <end position="154"/>
    </location>
</feature>
<feature type="transmembrane region" description="Helical" evidence="17">
    <location>
        <begin position="243"/>
        <end position="271"/>
    </location>
</feature>
<keyword evidence="12" id="KW-0408">Iron</keyword>
<dbReference type="GO" id="GO:0022904">
    <property type="term" value="P:respiratory electron transport chain"/>
    <property type="evidence" value="ECO:0007669"/>
    <property type="project" value="InterPro"/>
</dbReference>
<evidence type="ECO:0000256" key="3">
    <source>
        <dbReference type="ARBA" id="ARBA00012951"/>
    </source>
</evidence>
<evidence type="ECO:0000256" key="4">
    <source>
        <dbReference type="ARBA" id="ARBA00016116"/>
    </source>
</evidence>
<dbReference type="EC" id="7.1.1.8" evidence="3"/>
<keyword evidence="6" id="KW-1003">Cell membrane</keyword>
<dbReference type="PANTHER" id="PTHR19271">
    <property type="entry name" value="CYTOCHROME B"/>
    <property type="match status" value="1"/>
</dbReference>
<evidence type="ECO:0000256" key="10">
    <source>
        <dbReference type="ARBA" id="ARBA00022967"/>
    </source>
</evidence>
<evidence type="ECO:0000259" key="18">
    <source>
        <dbReference type="PROSITE" id="PS51002"/>
    </source>
</evidence>
<evidence type="ECO:0000256" key="12">
    <source>
        <dbReference type="ARBA" id="ARBA00023004"/>
    </source>
</evidence>
<dbReference type="Proteomes" id="UP000032360">
    <property type="component" value="Unassembled WGS sequence"/>
</dbReference>
<feature type="transmembrane region" description="Helical" evidence="17">
    <location>
        <begin position="199"/>
        <end position="223"/>
    </location>
</feature>
<evidence type="ECO:0000256" key="9">
    <source>
        <dbReference type="ARBA" id="ARBA00022723"/>
    </source>
</evidence>
<dbReference type="Gene3D" id="1.20.810.10">
    <property type="entry name" value="Cytochrome Bc1 Complex, Chain C"/>
    <property type="match status" value="1"/>
</dbReference>
<name>A0A0D8HJV1_9ACTN</name>
<feature type="transmembrane region" description="Helical" evidence="17">
    <location>
        <begin position="363"/>
        <end position="383"/>
    </location>
</feature>
<evidence type="ECO:0000256" key="17">
    <source>
        <dbReference type="SAM" id="Phobius"/>
    </source>
</evidence>
<keyword evidence="7" id="KW-0349">Heme</keyword>
<dbReference type="GO" id="GO:0008121">
    <property type="term" value="F:quinol-cytochrome-c reductase activity"/>
    <property type="evidence" value="ECO:0007669"/>
    <property type="project" value="UniProtKB-EC"/>
</dbReference>
<feature type="transmembrane region" description="Helical" evidence="17">
    <location>
        <begin position="38"/>
        <end position="58"/>
    </location>
</feature>
<dbReference type="STRING" id="1280514.AXFE_11140"/>
<feature type="region of interest" description="Disordered" evidence="16">
    <location>
        <begin position="507"/>
        <end position="541"/>
    </location>
</feature>
<dbReference type="SUPFAM" id="SSF81342">
    <property type="entry name" value="Transmembrane di-heme cytochromes"/>
    <property type="match status" value="1"/>
</dbReference>
<keyword evidence="20" id="KW-1185">Reference proteome</keyword>
<feature type="transmembrane region" description="Helical" evidence="17">
    <location>
        <begin position="166"/>
        <end position="187"/>
    </location>
</feature>
<feature type="domain" description="Cytochrome b/b6 N-terminal region profile" evidence="18">
    <location>
        <begin position="5"/>
        <end position="231"/>
    </location>
</feature>
<dbReference type="InterPro" id="IPR027387">
    <property type="entry name" value="Cytb/b6-like_sf"/>
</dbReference>
<evidence type="ECO:0000256" key="14">
    <source>
        <dbReference type="ARBA" id="ARBA00029351"/>
    </source>
</evidence>
<keyword evidence="8 17" id="KW-0812">Transmembrane</keyword>
<comment type="subcellular location">
    <subcellularLocation>
        <location evidence="2">Cell membrane</location>
        <topology evidence="2">Multi-pass membrane protein</topology>
    </subcellularLocation>
</comment>
<accession>A0A0D8HJV1</accession>
<dbReference type="FunFam" id="1.20.810.10:FF:000007">
    <property type="entry name" value="Ubiquinol-cytochrome C reductase B subunit"/>
    <property type="match status" value="1"/>
</dbReference>
<evidence type="ECO:0000256" key="6">
    <source>
        <dbReference type="ARBA" id="ARBA00022475"/>
    </source>
</evidence>
<reference evidence="19 20" key="1">
    <citation type="submission" date="2015-01" db="EMBL/GenBank/DDBJ databases">
        <title>Draft genome of the acidophilic iron oxidizer Acidithrix ferrooxidans strain Py-F3.</title>
        <authorList>
            <person name="Poehlein A."/>
            <person name="Eisen S."/>
            <person name="Schloemann M."/>
            <person name="Johnson B.D."/>
            <person name="Daniel R."/>
            <person name="Muehling M."/>
        </authorList>
    </citation>
    <scope>NUCLEOTIDE SEQUENCE [LARGE SCALE GENOMIC DNA]</scope>
    <source>
        <strain evidence="19 20">Py-F3</strain>
    </source>
</reference>
<evidence type="ECO:0000256" key="2">
    <source>
        <dbReference type="ARBA" id="ARBA00004651"/>
    </source>
</evidence>
<evidence type="ECO:0000313" key="19">
    <source>
        <dbReference type="EMBL" id="KJF18017.1"/>
    </source>
</evidence>
<dbReference type="OrthoDB" id="9804503at2"/>
<dbReference type="AlphaFoldDB" id="A0A0D8HJV1"/>
<evidence type="ECO:0000256" key="5">
    <source>
        <dbReference type="ARBA" id="ARBA00022448"/>
    </source>
</evidence>
<dbReference type="InterPro" id="IPR016174">
    <property type="entry name" value="Di-haem_cyt_TM"/>
</dbReference>
<feature type="transmembrane region" description="Helical" evidence="17">
    <location>
        <begin position="395"/>
        <end position="420"/>
    </location>
</feature>
<proteinExistence type="predicted"/>
<keyword evidence="10" id="KW-1278">Translocase</keyword>
<protein>
    <recommendedName>
        <fullName evidence="4">Cytochrome bc1 complex cytochrome b subunit</fullName>
        <ecNumber evidence="3">7.1.1.8</ecNumber>
    </recommendedName>
    <alternativeName>
        <fullName evidence="15">Cytochrome bc1 reductase complex subunit QcrB</fullName>
    </alternativeName>
</protein>
<dbReference type="GO" id="GO:0046872">
    <property type="term" value="F:metal ion binding"/>
    <property type="evidence" value="ECO:0007669"/>
    <property type="project" value="UniProtKB-KW"/>
</dbReference>
<organism evidence="19 20">
    <name type="scientific">Acidithrix ferrooxidans</name>
    <dbReference type="NCBI Taxonomy" id="1280514"/>
    <lineage>
        <taxon>Bacteria</taxon>
        <taxon>Bacillati</taxon>
        <taxon>Actinomycetota</taxon>
        <taxon>Acidimicrobiia</taxon>
        <taxon>Acidimicrobiales</taxon>
        <taxon>Acidimicrobiaceae</taxon>
        <taxon>Acidithrix</taxon>
    </lineage>
</organism>
<keyword evidence="13 17" id="KW-0472">Membrane</keyword>
<evidence type="ECO:0000256" key="15">
    <source>
        <dbReference type="ARBA" id="ARBA00029568"/>
    </source>
</evidence>
<dbReference type="PANTHER" id="PTHR19271:SF16">
    <property type="entry name" value="CYTOCHROME B"/>
    <property type="match status" value="1"/>
</dbReference>
<evidence type="ECO:0000256" key="1">
    <source>
        <dbReference type="ARBA" id="ARBA00001971"/>
    </source>
</evidence>
<feature type="transmembrane region" description="Helical" evidence="17">
    <location>
        <begin position="104"/>
        <end position="122"/>
    </location>
</feature>
<evidence type="ECO:0000256" key="16">
    <source>
        <dbReference type="SAM" id="MobiDB-lite"/>
    </source>
</evidence>
<evidence type="ECO:0000256" key="8">
    <source>
        <dbReference type="ARBA" id="ARBA00022692"/>
    </source>
</evidence>
<dbReference type="PROSITE" id="PS51002">
    <property type="entry name" value="CYTB_NTER"/>
    <property type="match status" value="1"/>
</dbReference>
<dbReference type="RefSeq" id="WP_052604888.1">
    <property type="nucleotide sequence ID" value="NZ_JXYS01000026.1"/>
</dbReference>